<protein>
    <submittedName>
        <fullName evidence="2">Chemotaxis protein CheB</fullName>
    </submittedName>
</protein>
<dbReference type="InterPro" id="IPR035909">
    <property type="entry name" value="CheB_C"/>
</dbReference>
<accession>A0ABZ2G0L9</accession>
<dbReference type="SUPFAM" id="SSF52738">
    <property type="entry name" value="Methylesterase CheB, C-terminal domain"/>
    <property type="match status" value="1"/>
</dbReference>
<evidence type="ECO:0000313" key="2">
    <source>
        <dbReference type="EMBL" id="WWM70641.1"/>
    </source>
</evidence>
<dbReference type="EMBL" id="CP145607">
    <property type="protein sequence ID" value="WWM70641.1"/>
    <property type="molecule type" value="Genomic_DNA"/>
</dbReference>
<sequence>MSGIEALTALVAEIPSDTPASFVILQRLAPDHESQSADILERFAKLPVGEADENMPMEAGKSYVLTPDRYLTRRKCSNKACSTPCVCFAKKSRMLRALAAKNDINRAMYLVSADDCDADAKRIKENDFRTTKGRGVTRMKNVIFV</sequence>
<name>A0ABZ2G0L9_9SPHN</name>
<keyword evidence="3" id="KW-1185">Reference proteome</keyword>
<dbReference type="Proteomes" id="UP001382935">
    <property type="component" value="Chromosome"/>
</dbReference>
<evidence type="ECO:0000259" key="1">
    <source>
        <dbReference type="Pfam" id="PF01339"/>
    </source>
</evidence>
<dbReference type="RefSeq" id="WP_338503570.1">
    <property type="nucleotide sequence ID" value="NZ_CP145607.1"/>
</dbReference>
<proteinExistence type="predicted"/>
<dbReference type="Pfam" id="PF01339">
    <property type="entry name" value="CheB_methylest"/>
    <property type="match status" value="1"/>
</dbReference>
<reference evidence="2 3" key="1">
    <citation type="submission" date="2024-02" db="EMBL/GenBank/DDBJ databases">
        <title>Full genome sequence of Sphingomonas kaistensis.</title>
        <authorList>
            <person name="Poletto B.L."/>
            <person name="Silva G."/>
            <person name="Galante D."/>
            <person name="Campos K.R."/>
            <person name="Santos M.B.N."/>
            <person name="Sacchi C.T."/>
        </authorList>
    </citation>
    <scope>NUCLEOTIDE SEQUENCE [LARGE SCALE GENOMIC DNA]</scope>
    <source>
        <strain evidence="2 3">MA4R</strain>
    </source>
</reference>
<feature type="domain" description="CheB-type methylesterase" evidence="1">
    <location>
        <begin position="2"/>
        <end position="79"/>
    </location>
</feature>
<dbReference type="Gene3D" id="3.40.50.180">
    <property type="entry name" value="Methylesterase CheB, C-terminal domain"/>
    <property type="match status" value="1"/>
</dbReference>
<organism evidence="2 3">
    <name type="scientific">Sphingomonas kaistensis</name>
    <dbReference type="NCBI Taxonomy" id="298708"/>
    <lineage>
        <taxon>Bacteria</taxon>
        <taxon>Pseudomonadati</taxon>
        <taxon>Pseudomonadota</taxon>
        <taxon>Alphaproteobacteria</taxon>
        <taxon>Sphingomonadales</taxon>
        <taxon>Sphingomonadaceae</taxon>
        <taxon>Sphingomonas</taxon>
    </lineage>
</organism>
<evidence type="ECO:0000313" key="3">
    <source>
        <dbReference type="Proteomes" id="UP001382935"/>
    </source>
</evidence>
<dbReference type="InterPro" id="IPR000673">
    <property type="entry name" value="Sig_transdc_resp-reg_Me-estase"/>
</dbReference>
<gene>
    <name evidence="2" type="ORF">V6R86_08130</name>
</gene>